<organism evidence="2 3">
    <name type="scientific">Solea senegalensis</name>
    <name type="common">Senegalese sole</name>
    <dbReference type="NCBI Taxonomy" id="28829"/>
    <lineage>
        <taxon>Eukaryota</taxon>
        <taxon>Metazoa</taxon>
        <taxon>Chordata</taxon>
        <taxon>Craniata</taxon>
        <taxon>Vertebrata</taxon>
        <taxon>Euteleostomi</taxon>
        <taxon>Actinopterygii</taxon>
        <taxon>Neopterygii</taxon>
        <taxon>Teleostei</taxon>
        <taxon>Neoteleostei</taxon>
        <taxon>Acanthomorphata</taxon>
        <taxon>Carangaria</taxon>
        <taxon>Pleuronectiformes</taxon>
        <taxon>Pleuronectoidei</taxon>
        <taxon>Soleidae</taxon>
        <taxon>Solea</taxon>
    </lineage>
</organism>
<keyword evidence="3" id="KW-1185">Reference proteome</keyword>
<name>A0AAV6RQS6_SOLSE</name>
<protein>
    <submittedName>
        <fullName evidence="2">Uncharacterized protein</fullName>
    </submittedName>
</protein>
<evidence type="ECO:0000256" key="1">
    <source>
        <dbReference type="SAM" id="SignalP"/>
    </source>
</evidence>
<feature type="chain" id="PRO_5043372411" evidence="1">
    <location>
        <begin position="19"/>
        <end position="106"/>
    </location>
</feature>
<comment type="caution">
    <text evidence="2">The sequence shown here is derived from an EMBL/GenBank/DDBJ whole genome shotgun (WGS) entry which is preliminary data.</text>
</comment>
<dbReference type="AlphaFoldDB" id="A0AAV6RQS6"/>
<evidence type="ECO:0000313" key="3">
    <source>
        <dbReference type="Proteomes" id="UP000693946"/>
    </source>
</evidence>
<dbReference type="Proteomes" id="UP000693946">
    <property type="component" value="Linkage Group LG18"/>
</dbReference>
<dbReference type="EMBL" id="JAGKHQ010000010">
    <property type="protein sequence ID" value="KAG7507339.1"/>
    <property type="molecule type" value="Genomic_DNA"/>
</dbReference>
<gene>
    <name evidence="2" type="ORF">JOB18_031229</name>
</gene>
<keyword evidence="1" id="KW-0732">Signal</keyword>
<proteinExistence type="predicted"/>
<reference evidence="2 3" key="1">
    <citation type="journal article" date="2021" name="Sci. Rep.">
        <title>Chromosome anchoring in Senegalese sole (Solea senegalensis) reveals sex-associated markers and genome rearrangements in flatfish.</title>
        <authorList>
            <person name="Guerrero-Cozar I."/>
            <person name="Gomez-Garrido J."/>
            <person name="Berbel C."/>
            <person name="Martinez-Blanch J.F."/>
            <person name="Alioto T."/>
            <person name="Claros M.G."/>
            <person name="Gagnaire P.A."/>
            <person name="Manchado M."/>
        </authorList>
    </citation>
    <scope>NUCLEOTIDE SEQUENCE [LARGE SCALE GENOMIC DNA]</scope>
    <source>
        <strain evidence="2">Sse05_10M</strain>
    </source>
</reference>
<sequence length="106" mass="10721">MFCLLGVILQTLAVVVQGGVSSGSAEALANGGVNNNGGAVAGKNVNSGPQNRIPLNGDPIVARLVQLGGSLFIQPVGNQIGQAPLQQLIPIGALQQGRTTIRRTQA</sequence>
<feature type="signal peptide" evidence="1">
    <location>
        <begin position="1"/>
        <end position="18"/>
    </location>
</feature>
<evidence type="ECO:0000313" key="2">
    <source>
        <dbReference type="EMBL" id="KAG7507339.1"/>
    </source>
</evidence>
<accession>A0AAV6RQS6</accession>